<proteinExistence type="inferred from homology"/>
<evidence type="ECO:0000256" key="8">
    <source>
        <dbReference type="SAM" id="SignalP"/>
    </source>
</evidence>
<dbReference type="Gene3D" id="2.60.120.560">
    <property type="entry name" value="Exo-inulinase, domain 1"/>
    <property type="match status" value="1"/>
</dbReference>
<dbReference type="SUPFAM" id="SSF51445">
    <property type="entry name" value="(Trans)glycosidases"/>
    <property type="match status" value="1"/>
</dbReference>
<dbReference type="Proteomes" id="UP000297872">
    <property type="component" value="Unassembled WGS sequence"/>
</dbReference>
<dbReference type="SUPFAM" id="SSF49899">
    <property type="entry name" value="Concanavalin A-like lectins/glucanases"/>
    <property type="match status" value="1"/>
</dbReference>
<dbReference type="Gene3D" id="2.60.120.260">
    <property type="entry name" value="Galactose-binding domain-like"/>
    <property type="match status" value="1"/>
</dbReference>
<dbReference type="InterPro" id="IPR003305">
    <property type="entry name" value="CenC_carb-bd"/>
</dbReference>
<dbReference type="InterPro" id="IPR010720">
    <property type="entry name" value="Alpha-L-AF_C"/>
</dbReference>
<comment type="catalytic activity">
    <reaction evidence="1">
        <text>Hydrolysis of terminal non-reducing alpha-L-arabinofuranoside residues in alpha-L-arabinosides.</text>
        <dbReference type="EC" id="3.2.1.55"/>
    </reaction>
</comment>
<feature type="domain" description="Alpha-L-arabinofuranosidase C-terminal" evidence="9">
    <location>
        <begin position="450"/>
        <end position="801"/>
    </location>
</feature>
<dbReference type="GeneID" id="302994670"/>
<dbReference type="PANTHER" id="PTHR31776">
    <property type="entry name" value="ALPHA-L-ARABINOFURANOSIDASE 1"/>
    <property type="match status" value="1"/>
</dbReference>
<evidence type="ECO:0000259" key="9">
    <source>
        <dbReference type="SMART" id="SM00813"/>
    </source>
</evidence>
<dbReference type="SMART" id="SM00813">
    <property type="entry name" value="Alpha-L-AF_C"/>
    <property type="match status" value="1"/>
</dbReference>
<dbReference type="SUPFAM" id="SSF51011">
    <property type="entry name" value="Glycosyl hydrolase domain"/>
    <property type="match status" value="1"/>
</dbReference>
<keyword evidence="11" id="KW-1185">Reference proteome</keyword>
<keyword evidence="6" id="KW-0325">Glycoprotein</keyword>
<evidence type="ECO:0000313" key="10">
    <source>
        <dbReference type="EMBL" id="TFH82921.1"/>
    </source>
</evidence>
<dbReference type="RefSeq" id="WP_134842994.1">
    <property type="nucleotide sequence ID" value="NZ_SGVY01000009.1"/>
</dbReference>
<protein>
    <recommendedName>
        <fullName evidence="3">non-reducing end alpha-L-arabinofuranosidase</fullName>
        <ecNumber evidence="3">3.2.1.55</ecNumber>
    </recommendedName>
</protein>
<dbReference type="GO" id="GO:0046556">
    <property type="term" value="F:alpha-L-arabinofuranosidase activity"/>
    <property type="evidence" value="ECO:0007669"/>
    <property type="project" value="UniProtKB-EC"/>
</dbReference>
<reference evidence="10 11" key="1">
    <citation type="submission" date="2019-02" db="EMBL/GenBank/DDBJ databases">
        <title>Draft Genome Sequence of the Prevotella sp. BCRC 81118, Isolated from Human Feces.</title>
        <authorList>
            <person name="Huang C.-H."/>
        </authorList>
    </citation>
    <scope>NUCLEOTIDE SEQUENCE [LARGE SCALE GENOMIC DNA]</scope>
    <source>
        <strain evidence="10 11">BCRC 81118</strain>
    </source>
</reference>
<dbReference type="Gene3D" id="2.115.10.20">
    <property type="entry name" value="Glycosyl hydrolase domain, family 43"/>
    <property type="match status" value="1"/>
</dbReference>
<evidence type="ECO:0000256" key="6">
    <source>
        <dbReference type="ARBA" id="ARBA00023180"/>
    </source>
</evidence>
<dbReference type="OrthoDB" id="1061020at2"/>
<dbReference type="InterPro" id="IPR013320">
    <property type="entry name" value="ConA-like_dom_sf"/>
</dbReference>
<dbReference type="InterPro" id="IPR017853">
    <property type="entry name" value="GH"/>
</dbReference>
<dbReference type="InterPro" id="IPR023296">
    <property type="entry name" value="Glyco_hydro_beta-prop_sf"/>
</dbReference>
<dbReference type="Pfam" id="PF06964">
    <property type="entry name" value="Alpha-L-AF_C"/>
    <property type="match status" value="1"/>
</dbReference>
<dbReference type="InterPro" id="IPR051563">
    <property type="entry name" value="Glycosyl_Hydrolase_51"/>
</dbReference>
<accession>A0A4Y8VRP2</accession>
<sequence length="1414" mass="158741">MNLSKPILFCTSLCMSLAATAQVSMTIDAQKRAAAISEHQYGLFFEEINHAGDGGLYAELIRNRSFEDHNTTPEYWSAIQQNGQNVKLSLNKKQVMNKAQQTCLQLTVSGASATHKAGVCNTGFWGMHFVTDSTYTLRVWIKASTDFNGKIYGQLQQNDGTAASEEVQLEGSLKSNSWTLLTARIKANASCEKGRFALLTSCDGSMLIDVVSLMPYTWKGRKNGLRPDLAQLLDDTKPTFLRFPGGCYVEGQGALENSFQWKNTLGPIEERPGHWNHNWRYRSSDGLGYDEYLQMCEDLNAAPMFVVNVGLGHGFTVPFEQVDTLVQNTLDAIEYANGDETTEWGRRRIANGHVKPYGLKFIEVGNENGQPEAREEYSRRYAKFYEAIHAKYPEIVIIGNVEAWGTDNPAWVLDSPVDLVDEHYYRSYQWMRDNYHKYDRYNRSIGVYNGEYAANSGSYGRYGNLNSALGEAIYMLGMEKNSDVCKLASFAPIFTHEEDPLWAYDMIHFNAAKNFCTPSYYVQKLLGNNLGKQNLLWTETGNSSSVPDSQVGVGSWNTQVSYDDVEVKGNDGSTIWKDDFSSSQNTWNAGTGSWSIRDGELKQTASSTNCTYVNTQKISAQKYTYKLRAKKNGGGEGFLVIFNYQDANNYCWWNLGGWNNTAHGVEMCVNGSKSTLATASGYIENDRWYDIEIEVDGTAVTCKLDGTVIHQFTIPAEQKIYQSAQLDEENGILYLKVVNPNQAATTLQLNLKNMKADGGSVVRLTSASGTDENTMDEPFKVVPTDEVKLSDVKTLEIPAFSLNVFKLNVSEVADEVKDDVLAEDADKYGYLYAHMHNSQEITCFALSRYVNSYRDLFNGGEVFDTKKFTQTGGMRDAYVMRTESGKYMLAGTDMTSKLGWTSNHIMVLMLSNDLVHWDKSISIDLESEENMKALGLTDVKDMTAAWAPQVIYDPVTRKYVVYYSVGFPDRHRIYYSLVNEDLTEISAPKLYFDPGYDIIDADIVYNKVDGEYVMIYKTESGEHHLKQARAKFLVPTDQTTGTCQWQLDPNFDVYEPNKSIEAPSLFRPINSRTWKLAYVNYSGGGYRMLDLDEHCQNPTGMTNIKGSVNPQHGSFLKLTEREYTHLETWEKVVNALDEAKKLQVVRPIDMLAEAIGLGEQALNESGTFDEEYEAMQKAYVALQKALAGYDEYLRQLAAEGKLSDMTFLLQNPDFSQGGQGWSGTGFTAAAQGVAEHYYKTFDFYQQLSGLPNGRYRVEVQSFYRAGGKEDASAAHKNGSETINALFYANNEEKSVCSLYDADIYTVSPYTYPDNVTEANAAFNTHDLYHNTLECVVTDGTLKLGIRSNQMFNYDWCCFDNFKLTYLDAETGIQGVLGDKKEGNSSPIYRLDGVKLGKKPAQGIYIQDGKKHLNK</sequence>
<feature type="chain" id="PRO_5021508549" description="non-reducing end alpha-L-arabinofuranosidase" evidence="8">
    <location>
        <begin position="22"/>
        <end position="1414"/>
    </location>
</feature>
<keyword evidence="5" id="KW-0378">Hydrolase</keyword>
<evidence type="ECO:0000256" key="3">
    <source>
        <dbReference type="ARBA" id="ARBA00012670"/>
    </source>
</evidence>
<dbReference type="EMBL" id="SGVY01000009">
    <property type="protein sequence ID" value="TFH82921.1"/>
    <property type="molecule type" value="Genomic_DNA"/>
</dbReference>
<evidence type="ECO:0000256" key="4">
    <source>
        <dbReference type="ARBA" id="ARBA00022729"/>
    </source>
</evidence>
<comment type="caution">
    <text evidence="10">The sequence shown here is derived from an EMBL/GenBank/DDBJ whole genome shotgun (WGS) entry which is preliminary data.</text>
</comment>
<organism evidence="10 11">
    <name type="scientific">Segatella hominis</name>
    <dbReference type="NCBI Taxonomy" id="2518605"/>
    <lineage>
        <taxon>Bacteria</taxon>
        <taxon>Pseudomonadati</taxon>
        <taxon>Bacteroidota</taxon>
        <taxon>Bacteroidia</taxon>
        <taxon>Bacteroidales</taxon>
        <taxon>Prevotellaceae</taxon>
        <taxon>Segatella</taxon>
    </lineage>
</organism>
<gene>
    <name evidence="10" type="ORF">EXN75_05090</name>
</gene>
<evidence type="ECO:0000256" key="2">
    <source>
        <dbReference type="ARBA" id="ARBA00007186"/>
    </source>
</evidence>
<evidence type="ECO:0000313" key="11">
    <source>
        <dbReference type="Proteomes" id="UP000297872"/>
    </source>
</evidence>
<dbReference type="Gene3D" id="3.20.20.80">
    <property type="entry name" value="Glycosidases"/>
    <property type="match status" value="1"/>
</dbReference>
<dbReference type="EC" id="3.2.1.55" evidence="3"/>
<name>A0A4Y8VRP2_9BACT</name>
<keyword evidence="4 8" id="KW-0732">Signal</keyword>
<dbReference type="PANTHER" id="PTHR31776:SF0">
    <property type="entry name" value="ALPHA-L-ARABINOFURANOSIDASE 1"/>
    <property type="match status" value="1"/>
</dbReference>
<evidence type="ECO:0000256" key="1">
    <source>
        <dbReference type="ARBA" id="ARBA00001462"/>
    </source>
</evidence>
<dbReference type="Pfam" id="PF02018">
    <property type="entry name" value="CBM_4_9"/>
    <property type="match status" value="1"/>
</dbReference>
<evidence type="ECO:0000256" key="5">
    <source>
        <dbReference type="ARBA" id="ARBA00022801"/>
    </source>
</evidence>
<dbReference type="CDD" id="cd08983">
    <property type="entry name" value="GH43_Bt3655-like"/>
    <property type="match status" value="1"/>
</dbReference>
<keyword evidence="7" id="KW-0326">Glycosidase</keyword>
<dbReference type="GO" id="GO:0046373">
    <property type="term" value="P:L-arabinose metabolic process"/>
    <property type="evidence" value="ECO:0007669"/>
    <property type="project" value="InterPro"/>
</dbReference>
<evidence type="ECO:0000256" key="7">
    <source>
        <dbReference type="ARBA" id="ARBA00023295"/>
    </source>
</evidence>
<feature type="signal peptide" evidence="8">
    <location>
        <begin position="1"/>
        <end position="21"/>
    </location>
</feature>
<dbReference type="Pfam" id="PF22848">
    <property type="entry name" value="ASD1_dom"/>
    <property type="match status" value="1"/>
</dbReference>
<dbReference type="InterPro" id="IPR055235">
    <property type="entry name" value="ASD1_cat"/>
</dbReference>
<dbReference type="SUPFAM" id="SSF75005">
    <property type="entry name" value="Arabinanase/levansucrase/invertase"/>
    <property type="match status" value="1"/>
</dbReference>
<comment type="similarity">
    <text evidence="2">Belongs to the glycosyl hydrolase 51 family.</text>
</comment>